<dbReference type="KEGG" id="bvk:117230537"/>
<evidence type="ECO:0000313" key="2">
    <source>
        <dbReference type="Proteomes" id="UP000504631"/>
    </source>
</evidence>
<evidence type="ECO:0000256" key="1">
    <source>
        <dbReference type="SAM" id="Coils"/>
    </source>
</evidence>
<reference evidence="3" key="1">
    <citation type="submission" date="2025-08" db="UniProtKB">
        <authorList>
            <consortium name="RefSeq"/>
        </authorList>
    </citation>
    <scope>IDENTIFICATION</scope>
    <source>
        <tissue evidence="3">Muscle</tissue>
    </source>
</reference>
<gene>
    <name evidence="3" type="primary">LOC117230537</name>
</gene>
<dbReference type="AlphaFoldDB" id="A0A6J3JT75"/>
<dbReference type="RefSeq" id="XP_033344007.1">
    <property type="nucleotide sequence ID" value="XM_033488116.1"/>
</dbReference>
<accession>A0A6J3JT75</accession>
<evidence type="ECO:0000313" key="3">
    <source>
        <dbReference type="RefSeq" id="XP_033344007.1"/>
    </source>
</evidence>
<dbReference type="GeneID" id="117230537"/>
<protein>
    <submittedName>
        <fullName evidence="3">Uncharacterized protein LOC117230537</fullName>
    </submittedName>
</protein>
<dbReference type="Proteomes" id="UP000504631">
    <property type="component" value="Unplaced"/>
</dbReference>
<organism evidence="2 3">
    <name type="scientific">Bombus vosnesenskii</name>
    <dbReference type="NCBI Taxonomy" id="207650"/>
    <lineage>
        <taxon>Eukaryota</taxon>
        <taxon>Metazoa</taxon>
        <taxon>Ecdysozoa</taxon>
        <taxon>Arthropoda</taxon>
        <taxon>Hexapoda</taxon>
        <taxon>Insecta</taxon>
        <taxon>Pterygota</taxon>
        <taxon>Neoptera</taxon>
        <taxon>Endopterygota</taxon>
        <taxon>Hymenoptera</taxon>
        <taxon>Apocrita</taxon>
        <taxon>Aculeata</taxon>
        <taxon>Apoidea</taxon>
        <taxon>Anthophila</taxon>
        <taxon>Apidae</taxon>
        <taxon>Bombus</taxon>
        <taxon>Pyrobombus</taxon>
    </lineage>
</organism>
<feature type="coiled-coil region" evidence="1">
    <location>
        <begin position="14"/>
        <end position="62"/>
    </location>
</feature>
<keyword evidence="2" id="KW-1185">Reference proteome</keyword>
<keyword evidence="1" id="KW-0175">Coiled coil</keyword>
<name>A0A6J3JT75_9HYME</name>
<sequence>MKRITEHRLVRDLMRRNRAELAKIEGEIEIWKRTYSESVKMLKQLSIQKNKLTAELKDTLRLRSNRSRKHRLEIMKRTCVAHVVQNNSQELSIRETSSENGRLPTYL</sequence>
<proteinExistence type="predicted"/>